<name>A0A9P8XTK1_9PEZI</name>
<evidence type="ECO:0000313" key="2">
    <source>
        <dbReference type="Proteomes" id="UP000756346"/>
    </source>
</evidence>
<sequence length="149" mass="15742">MHIFLSDTVMKERQNGETVLTPARAPGQGADEIAGNSGVFAFHLCIGDSGSANFCPTCQVVRALRRRLVRAPCVCCIFVNAEDQDHAATPTLANTGGAVPGFTPVGTPTIEAAFSPNPGVLDKDTLPWVETSRAGHPLQFPRGRAVQLS</sequence>
<dbReference type="Proteomes" id="UP000756346">
    <property type="component" value="Unassembled WGS sequence"/>
</dbReference>
<dbReference type="EMBL" id="JAGTJQ010000015">
    <property type="protein sequence ID" value="KAH7012074.1"/>
    <property type="molecule type" value="Genomic_DNA"/>
</dbReference>
<gene>
    <name evidence="1" type="ORF">B0I36DRAFT_356173</name>
</gene>
<dbReference type="AlphaFoldDB" id="A0A9P8XTK1"/>
<evidence type="ECO:0000313" key="1">
    <source>
        <dbReference type="EMBL" id="KAH7012074.1"/>
    </source>
</evidence>
<keyword evidence="2" id="KW-1185">Reference proteome</keyword>
<comment type="caution">
    <text evidence="1">The sequence shown here is derived from an EMBL/GenBank/DDBJ whole genome shotgun (WGS) entry which is preliminary data.</text>
</comment>
<organism evidence="1 2">
    <name type="scientific">Microdochium trichocladiopsis</name>
    <dbReference type="NCBI Taxonomy" id="1682393"/>
    <lineage>
        <taxon>Eukaryota</taxon>
        <taxon>Fungi</taxon>
        <taxon>Dikarya</taxon>
        <taxon>Ascomycota</taxon>
        <taxon>Pezizomycotina</taxon>
        <taxon>Sordariomycetes</taxon>
        <taxon>Xylariomycetidae</taxon>
        <taxon>Xylariales</taxon>
        <taxon>Microdochiaceae</taxon>
        <taxon>Microdochium</taxon>
    </lineage>
</organism>
<protein>
    <submittedName>
        <fullName evidence="1">Uncharacterized protein</fullName>
    </submittedName>
</protein>
<dbReference type="GeneID" id="70187098"/>
<dbReference type="RefSeq" id="XP_046004450.1">
    <property type="nucleotide sequence ID" value="XM_046157552.1"/>
</dbReference>
<proteinExistence type="predicted"/>
<reference evidence="1" key="1">
    <citation type="journal article" date="2021" name="Nat. Commun.">
        <title>Genetic determinants of endophytism in the Arabidopsis root mycobiome.</title>
        <authorList>
            <person name="Mesny F."/>
            <person name="Miyauchi S."/>
            <person name="Thiergart T."/>
            <person name="Pickel B."/>
            <person name="Atanasova L."/>
            <person name="Karlsson M."/>
            <person name="Huettel B."/>
            <person name="Barry K.W."/>
            <person name="Haridas S."/>
            <person name="Chen C."/>
            <person name="Bauer D."/>
            <person name="Andreopoulos W."/>
            <person name="Pangilinan J."/>
            <person name="LaButti K."/>
            <person name="Riley R."/>
            <person name="Lipzen A."/>
            <person name="Clum A."/>
            <person name="Drula E."/>
            <person name="Henrissat B."/>
            <person name="Kohler A."/>
            <person name="Grigoriev I.V."/>
            <person name="Martin F.M."/>
            <person name="Hacquard S."/>
        </authorList>
    </citation>
    <scope>NUCLEOTIDE SEQUENCE</scope>
    <source>
        <strain evidence="1">MPI-CAGE-CH-0230</strain>
    </source>
</reference>
<accession>A0A9P8XTK1</accession>